<dbReference type="GO" id="GO:0008967">
    <property type="term" value="F:phosphoglycolate phosphatase activity"/>
    <property type="evidence" value="ECO:0007669"/>
    <property type="project" value="TreeGrafter"/>
</dbReference>
<gene>
    <name evidence="1" type="ORF">FC774_10855</name>
    <name evidence="2" type="ORF">FDB51_04155</name>
</gene>
<dbReference type="Proteomes" id="UP000476820">
    <property type="component" value="Unassembled WGS sequence"/>
</dbReference>
<evidence type="ECO:0000313" key="2">
    <source>
        <dbReference type="EMBL" id="NFN34334.1"/>
    </source>
</evidence>
<dbReference type="NCBIfam" id="TIGR01549">
    <property type="entry name" value="HAD-SF-IA-v1"/>
    <property type="match status" value="1"/>
</dbReference>
<dbReference type="InterPro" id="IPR041492">
    <property type="entry name" value="HAD_2"/>
</dbReference>
<dbReference type="SUPFAM" id="SSF56784">
    <property type="entry name" value="HAD-like"/>
    <property type="match status" value="1"/>
</dbReference>
<dbReference type="Pfam" id="PF13419">
    <property type="entry name" value="HAD_2"/>
    <property type="match status" value="1"/>
</dbReference>
<protein>
    <submittedName>
        <fullName evidence="1">HAD family hydrolase</fullName>
    </submittedName>
</protein>
<dbReference type="Gene3D" id="3.40.50.1000">
    <property type="entry name" value="HAD superfamily/HAD-like"/>
    <property type="match status" value="1"/>
</dbReference>
<dbReference type="EMBL" id="SWVK01000004">
    <property type="protein sequence ID" value="NFN34334.1"/>
    <property type="molecule type" value="Genomic_DNA"/>
</dbReference>
<dbReference type="GO" id="GO:0005829">
    <property type="term" value="C:cytosol"/>
    <property type="evidence" value="ECO:0007669"/>
    <property type="project" value="TreeGrafter"/>
</dbReference>
<evidence type="ECO:0000313" key="4">
    <source>
        <dbReference type="Proteomes" id="UP000476820"/>
    </source>
</evidence>
<dbReference type="InterPro" id="IPR050155">
    <property type="entry name" value="HAD-like_hydrolase_sf"/>
</dbReference>
<evidence type="ECO:0000313" key="3">
    <source>
        <dbReference type="Proteomes" id="UP000473681"/>
    </source>
</evidence>
<sequence length="211" mass="24048">MKYSHVVFDIDGTLIDTEKAVLRSLQKTILEVKGIKKDLDELKFALGIPGKDALIKLGIEDLEKVEYIWTEFFNEYSDEICVFDGIGKILQELKSNFITLGIITSKTRKEYEDDFMNLGLDDYFNVVICADDTIKHKPNAEPMEEYLKYTNAKKEDTIYIGDSIYDVMCATNAGVDSALALWGRDDSDNIKSTYYLNCPNDILNILFNKSC</sequence>
<dbReference type="InterPro" id="IPR036412">
    <property type="entry name" value="HAD-like_sf"/>
</dbReference>
<dbReference type="SFLD" id="SFLDG01135">
    <property type="entry name" value="C1.5.6:_HAD__Beta-PGM__Phospha"/>
    <property type="match status" value="1"/>
</dbReference>
<dbReference type="SFLD" id="SFLDG01129">
    <property type="entry name" value="C1.5:_HAD__Beta-PGM__Phosphata"/>
    <property type="match status" value="1"/>
</dbReference>
<dbReference type="RefSeq" id="WP_053342593.1">
    <property type="nucleotide sequence ID" value="NZ_JACBDB010000001.1"/>
</dbReference>
<dbReference type="OrthoDB" id="9807630at2"/>
<dbReference type="Gene3D" id="1.10.150.240">
    <property type="entry name" value="Putative phosphatase, domain 2"/>
    <property type="match status" value="1"/>
</dbReference>
<dbReference type="PANTHER" id="PTHR43434:SF26">
    <property type="entry name" value="PYROPHOSPHATASE PPAX"/>
    <property type="match status" value="1"/>
</dbReference>
<dbReference type="SFLD" id="SFLDS00003">
    <property type="entry name" value="Haloacid_Dehalogenase"/>
    <property type="match status" value="1"/>
</dbReference>
<evidence type="ECO:0000313" key="1">
    <source>
        <dbReference type="EMBL" id="NFF88364.1"/>
    </source>
</evidence>
<reference evidence="3 4" key="1">
    <citation type="submission" date="2019-04" db="EMBL/GenBank/DDBJ databases">
        <title>Genome sequencing of Clostridium botulinum Groups I-IV and Clostridium butyricum.</title>
        <authorList>
            <person name="Brunt J."/>
            <person name="Van Vliet A.H.M."/>
            <person name="Stringer S.C."/>
            <person name="Carter A.T."/>
            <person name="Peck M.W."/>
        </authorList>
    </citation>
    <scope>NUCLEOTIDE SEQUENCE [LARGE SCALE GENOMIC DNA]</scope>
    <source>
        <strain evidence="1 4">1605</strain>
        <strain evidence="2 3">CB-K-33E</strain>
    </source>
</reference>
<dbReference type="EMBL" id="SWOV01000028">
    <property type="protein sequence ID" value="NFF88364.1"/>
    <property type="molecule type" value="Genomic_DNA"/>
</dbReference>
<proteinExistence type="predicted"/>
<dbReference type="AlphaFoldDB" id="A0A0M1LIL7"/>
<keyword evidence="1" id="KW-0378">Hydrolase</keyword>
<dbReference type="GO" id="GO:0006281">
    <property type="term" value="P:DNA repair"/>
    <property type="evidence" value="ECO:0007669"/>
    <property type="project" value="TreeGrafter"/>
</dbReference>
<dbReference type="InterPro" id="IPR023214">
    <property type="entry name" value="HAD_sf"/>
</dbReference>
<dbReference type="InterPro" id="IPR006439">
    <property type="entry name" value="HAD-SF_hydro_IA"/>
</dbReference>
<dbReference type="Proteomes" id="UP000473681">
    <property type="component" value="Unassembled WGS sequence"/>
</dbReference>
<dbReference type="InterPro" id="IPR023198">
    <property type="entry name" value="PGP-like_dom2"/>
</dbReference>
<dbReference type="PANTHER" id="PTHR43434">
    <property type="entry name" value="PHOSPHOGLYCOLATE PHOSPHATASE"/>
    <property type="match status" value="1"/>
</dbReference>
<name>A0A0M1LIL7_CLOBO</name>
<organism evidence="1 4">
    <name type="scientific">Clostridium botulinum</name>
    <dbReference type="NCBI Taxonomy" id="1491"/>
    <lineage>
        <taxon>Bacteria</taxon>
        <taxon>Bacillati</taxon>
        <taxon>Bacillota</taxon>
        <taxon>Clostridia</taxon>
        <taxon>Eubacteriales</taxon>
        <taxon>Clostridiaceae</taxon>
        <taxon>Clostridium</taxon>
    </lineage>
</organism>
<accession>A0A0M1LIL7</accession>
<comment type="caution">
    <text evidence="1">The sequence shown here is derived from an EMBL/GenBank/DDBJ whole genome shotgun (WGS) entry which is preliminary data.</text>
</comment>